<dbReference type="Pfam" id="PF00248">
    <property type="entry name" value="Aldo_ket_red"/>
    <property type="match status" value="1"/>
</dbReference>
<organism evidence="3 4">
    <name type="scientific">Marasmius crinis-equi</name>
    <dbReference type="NCBI Taxonomy" id="585013"/>
    <lineage>
        <taxon>Eukaryota</taxon>
        <taxon>Fungi</taxon>
        <taxon>Dikarya</taxon>
        <taxon>Basidiomycota</taxon>
        <taxon>Agaricomycotina</taxon>
        <taxon>Agaricomycetes</taxon>
        <taxon>Agaricomycetidae</taxon>
        <taxon>Agaricales</taxon>
        <taxon>Marasmiineae</taxon>
        <taxon>Marasmiaceae</taxon>
        <taxon>Marasmius</taxon>
    </lineage>
</organism>
<comment type="caution">
    <text evidence="3">The sequence shown here is derived from an EMBL/GenBank/DDBJ whole genome shotgun (WGS) entry which is preliminary data.</text>
</comment>
<protein>
    <recommendedName>
        <fullName evidence="2">NADP-dependent oxidoreductase domain-containing protein</fullName>
    </recommendedName>
</protein>
<dbReference type="Proteomes" id="UP001465976">
    <property type="component" value="Unassembled WGS sequence"/>
</dbReference>
<keyword evidence="1" id="KW-0560">Oxidoreductase</keyword>
<proteinExistence type="predicted"/>
<evidence type="ECO:0000313" key="4">
    <source>
        <dbReference type="Proteomes" id="UP001465976"/>
    </source>
</evidence>
<dbReference type="Gene3D" id="3.20.20.100">
    <property type="entry name" value="NADP-dependent oxidoreductase domain"/>
    <property type="match status" value="1"/>
</dbReference>
<name>A0ABR3FYN0_9AGAR</name>
<dbReference type="InterPro" id="IPR050523">
    <property type="entry name" value="AKR_Detox_Biosynth"/>
</dbReference>
<evidence type="ECO:0000256" key="1">
    <source>
        <dbReference type="ARBA" id="ARBA00023002"/>
    </source>
</evidence>
<gene>
    <name evidence="3" type="ORF">V5O48_001739</name>
</gene>
<evidence type="ECO:0000259" key="2">
    <source>
        <dbReference type="Pfam" id="PF00248"/>
    </source>
</evidence>
<accession>A0ABR3FYN0</accession>
<sequence length="314" mass="34632">MAIGSWTQPGYMLMVQPNRFVARVAAVSQDLPSSKIMAQLDLKDAAIDTKAHPGSGGGHASSQLRSSLLTSLKSLGRDKVRVLYLHVPDKTVPFEETLEEVHKLHQEARYSGSVTTQLGRSQKSSESAKLGGGYRPKFIKRVYALDGFRSLTLTSSIRMYNAITREIEPELIPCARKFGIRVVIYNPLAGGFFAGKVTSVESSVEGRFDPKGGILAELYRARYLKSGYFDALEHLKTIVSEHKLRLTEIALRWCQHHSALTPEDGIILGASSAEQLKQNCEDSAKGPLPEPVVKALDEAYQMVIASGSVPRYWR</sequence>
<reference evidence="3 4" key="1">
    <citation type="submission" date="2024-02" db="EMBL/GenBank/DDBJ databases">
        <title>A draft genome for the cacao thread blight pathogen Marasmius crinis-equi.</title>
        <authorList>
            <person name="Cohen S.P."/>
            <person name="Baruah I.K."/>
            <person name="Amoako-Attah I."/>
            <person name="Bukari Y."/>
            <person name="Meinhardt L.W."/>
            <person name="Bailey B.A."/>
        </authorList>
    </citation>
    <scope>NUCLEOTIDE SEQUENCE [LARGE SCALE GENOMIC DNA]</scope>
    <source>
        <strain evidence="3 4">GH-76</strain>
    </source>
</reference>
<dbReference type="SUPFAM" id="SSF51430">
    <property type="entry name" value="NAD(P)-linked oxidoreductase"/>
    <property type="match status" value="1"/>
</dbReference>
<feature type="domain" description="NADP-dependent oxidoreductase" evidence="2">
    <location>
        <begin position="44"/>
        <end position="300"/>
    </location>
</feature>
<evidence type="ECO:0000313" key="3">
    <source>
        <dbReference type="EMBL" id="KAL0580234.1"/>
    </source>
</evidence>
<dbReference type="EMBL" id="JBAHYK010000035">
    <property type="protein sequence ID" value="KAL0580234.1"/>
    <property type="molecule type" value="Genomic_DNA"/>
</dbReference>
<keyword evidence="4" id="KW-1185">Reference proteome</keyword>
<dbReference type="InterPro" id="IPR036812">
    <property type="entry name" value="NAD(P)_OxRdtase_dom_sf"/>
</dbReference>
<dbReference type="InterPro" id="IPR023210">
    <property type="entry name" value="NADP_OxRdtase_dom"/>
</dbReference>
<dbReference type="PANTHER" id="PTHR43364">
    <property type="entry name" value="NADH-SPECIFIC METHYLGLYOXAL REDUCTASE-RELATED"/>
    <property type="match status" value="1"/>
</dbReference>
<dbReference type="PANTHER" id="PTHR43364:SF4">
    <property type="entry name" value="NAD(P)-LINKED OXIDOREDUCTASE SUPERFAMILY PROTEIN"/>
    <property type="match status" value="1"/>
</dbReference>